<feature type="transmembrane region" description="Helical" evidence="1">
    <location>
        <begin position="7"/>
        <end position="25"/>
    </location>
</feature>
<dbReference type="EMBL" id="DF384213">
    <property type="protein sequence ID" value="GAE02141.1"/>
    <property type="molecule type" value="Genomic_DNA"/>
</dbReference>
<dbReference type="SUPFAM" id="SSF82171">
    <property type="entry name" value="DPP6 N-terminal domain-like"/>
    <property type="match status" value="1"/>
</dbReference>
<reference evidence="2" key="1">
    <citation type="submission" date="2013-10" db="EMBL/GenBank/DDBJ databases">
        <title>Draft genome sequence of Clostridium botulinum type B strain Osaka05.</title>
        <authorList>
            <person name="Sakaguchi Y."/>
            <person name="Hosomi K."/>
            <person name="Uchiyama J."/>
            <person name="Ogura Y."/>
            <person name="Sakaguchi M."/>
            <person name="Kohda T."/>
            <person name="Mukamoto M."/>
            <person name="Misawa N."/>
            <person name="Matsuzaki S."/>
            <person name="Hayashi T."/>
            <person name="Kozaki S."/>
        </authorList>
    </citation>
    <scope>NUCLEOTIDE SEQUENCE</scope>
    <source>
        <strain evidence="2">Osaka05</strain>
    </source>
</reference>
<keyword evidence="1" id="KW-0472">Membrane</keyword>
<keyword evidence="1" id="KW-1133">Transmembrane helix</keyword>
<evidence type="ECO:0000256" key="1">
    <source>
        <dbReference type="SAM" id="Phobius"/>
    </source>
</evidence>
<name>A0A0S6U1A1_CLOBO</name>
<gene>
    <name evidence="2" type="ORF">CBO05C_1831</name>
</gene>
<dbReference type="RefSeq" id="WP_030034886.1">
    <property type="nucleotide sequence ID" value="NZ_DF384213.1"/>
</dbReference>
<protein>
    <submittedName>
        <fullName evidence="2">Uncharacterized protein</fullName>
    </submittedName>
</protein>
<dbReference type="Proteomes" id="UP000054164">
    <property type="component" value="Unassembled WGS sequence"/>
</dbReference>
<evidence type="ECO:0000313" key="2">
    <source>
        <dbReference type="EMBL" id="GAE02141.1"/>
    </source>
</evidence>
<dbReference type="HOGENOM" id="CLU_050665_0_0_9"/>
<sequence>MKLTKKLIIWSIIPLTFELAGLFYVDKYYLATKGQCKIEKVEEKQEKVADKNIQIAIPKEAEDIKLSYDGKYVSYKENSNINIINTINGEEKKVQIPTKGKICYYTWLKDRHRMYIWEKFSNDSDYLKVCYYDRDKDQRAIVADNHYKEVKIPLKSSEYEVKDHVISTLNGAEYVKVETNNNRSDIYRLNIMSQIEKYKSYSKIGKIDALNRDDNFIYEDLRYGNVRISERENSLSIPGTDNLCVLGVDGEDNVYVGNVIDEKVDKVFYGSIKKNESSWKQVKLNKPIDKGDIYISKNSKIYTNNKTEGIVRDALSGKEIKYKGKLVQYYNKGIGIVNEGKFSKIKF</sequence>
<organism evidence="2">
    <name type="scientific">Clostridium botulinum B str. Osaka05</name>
    <dbReference type="NCBI Taxonomy" id="1407017"/>
    <lineage>
        <taxon>Bacteria</taxon>
        <taxon>Bacillati</taxon>
        <taxon>Bacillota</taxon>
        <taxon>Clostridia</taxon>
        <taxon>Eubacteriales</taxon>
        <taxon>Clostridiaceae</taxon>
        <taxon>Clostridium</taxon>
    </lineage>
</organism>
<accession>A0A0S6U1A1</accession>
<keyword evidence="1" id="KW-0812">Transmembrane</keyword>
<dbReference type="AlphaFoldDB" id="A0A0S6U1A1"/>
<proteinExistence type="predicted"/>